<dbReference type="Gene3D" id="1.10.101.10">
    <property type="entry name" value="PGBD-like superfamily/PGBD"/>
    <property type="match status" value="1"/>
</dbReference>
<dbReference type="PANTHER" id="PTHR41533">
    <property type="entry name" value="L,D-TRANSPEPTIDASE HI_1667-RELATED"/>
    <property type="match status" value="1"/>
</dbReference>
<dbReference type="GO" id="GO:0071555">
    <property type="term" value="P:cell wall organization"/>
    <property type="evidence" value="ECO:0007669"/>
    <property type="project" value="UniProtKB-UniRule"/>
</dbReference>
<feature type="active site" description="Nucleophile" evidence="7">
    <location>
        <position position="388"/>
    </location>
</feature>
<evidence type="ECO:0000256" key="7">
    <source>
        <dbReference type="PROSITE-ProRule" id="PRU01373"/>
    </source>
</evidence>
<evidence type="ECO:0000256" key="3">
    <source>
        <dbReference type="ARBA" id="ARBA00022679"/>
    </source>
</evidence>
<sequence length="474" mass="54987">MAAPLWFDNPAQRQAGQELRKQVSFLAASNVSHQFNELQRLLSQESLTLRQQSDLLTESYLLIQGFNQVMASRPIGGDLLGQMPLHLTSPEGSAFELASAVSQQRLVQLVIDLEPRGSDYLAARHWVEQLQRMVHLNWPQFSATRLIEPHQSHVEVEQIRVVLKLLNDFQGSVLGQEYDAELVEAVQRFQRRHGLEADGVIGPKTRTWLSLPPSVRAQRLSRNILRQSHDRRWFSEEYLLVNIPEFSLRWVTPQGERFRSRVIVGRNSRRTPRMATEMVSVVVNPSWNVPRSIVSKDLIPQIRRNGDYLAQQNFDAFDWQGERVDKTPQQWQQATYGQFPFQLSQRPGNANALGRYKFHLTNNQAIYLHDTPKQRLFDKPSRAFSSGCVRVQDADLLARQLVEYGDIRESQFVRSRRSNATQWFKLRRPLPVYLVYWSAWMGKDHKPQYRRDLYHQDGDLDHKMTIAMGGQIGR</sequence>
<keyword evidence="10" id="KW-1185">Reference proteome</keyword>
<evidence type="ECO:0000259" key="8">
    <source>
        <dbReference type="PROSITE" id="PS52029"/>
    </source>
</evidence>
<evidence type="ECO:0000256" key="6">
    <source>
        <dbReference type="ARBA" id="ARBA00023316"/>
    </source>
</evidence>
<dbReference type="InterPro" id="IPR036366">
    <property type="entry name" value="PGBDSf"/>
</dbReference>
<dbReference type="SUPFAM" id="SSF47090">
    <property type="entry name" value="PGBD-like"/>
    <property type="match status" value="1"/>
</dbReference>
<feature type="active site" description="Proton donor/acceptor" evidence="7">
    <location>
        <position position="369"/>
    </location>
</feature>
<dbReference type="AlphaFoldDB" id="A0A1G8NRB9"/>
<feature type="domain" description="L,D-TPase catalytic" evidence="8">
    <location>
        <begin position="237"/>
        <end position="411"/>
    </location>
</feature>
<evidence type="ECO:0000256" key="1">
    <source>
        <dbReference type="ARBA" id="ARBA00004752"/>
    </source>
</evidence>
<evidence type="ECO:0000256" key="5">
    <source>
        <dbReference type="ARBA" id="ARBA00022984"/>
    </source>
</evidence>
<comment type="pathway">
    <text evidence="1 7">Cell wall biogenesis; peptidoglycan biosynthesis.</text>
</comment>
<keyword evidence="5 7" id="KW-0573">Peptidoglycan synthesis</keyword>
<dbReference type="PROSITE" id="PS52029">
    <property type="entry name" value="LD_TPASE"/>
    <property type="match status" value="1"/>
</dbReference>
<dbReference type="InterPro" id="IPR005490">
    <property type="entry name" value="LD_TPept_cat_dom"/>
</dbReference>
<dbReference type="GO" id="GO:0009252">
    <property type="term" value="P:peptidoglycan biosynthetic process"/>
    <property type="evidence" value="ECO:0007669"/>
    <property type="project" value="UniProtKB-UniPathway"/>
</dbReference>
<dbReference type="GO" id="GO:0004180">
    <property type="term" value="F:carboxypeptidase activity"/>
    <property type="evidence" value="ECO:0007669"/>
    <property type="project" value="UniProtKB-ARBA"/>
</dbReference>
<reference evidence="10" key="1">
    <citation type="submission" date="2016-10" db="EMBL/GenBank/DDBJ databases">
        <authorList>
            <person name="Varghese N."/>
            <person name="Submissions S."/>
        </authorList>
    </citation>
    <scope>NUCLEOTIDE SEQUENCE [LARGE SCALE GENOMIC DNA]</scope>
    <source>
        <strain evidence="10">DSM 23317</strain>
    </source>
</reference>
<comment type="similarity">
    <text evidence="2">Belongs to the YkuD family.</text>
</comment>
<dbReference type="SUPFAM" id="SSF141523">
    <property type="entry name" value="L,D-transpeptidase catalytic domain-like"/>
    <property type="match status" value="1"/>
</dbReference>
<dbReference type="Pfam" id="PF01471">
    <property type="entry name" value="PG_binding_1"/>
    <property type="match status" value="1"/>
</dbReference>
<dbReference type="InterPro" id="IPR036365">
    <property type="entry name" value="PGBD-like_sf"/>
</dbReference>
<evidence type="ECO:0000313" key="10">
    <source>
        <dbReference type="Proteomes" id="UP000199527"/>
    </source>
</evidence>
<dbReference type="GO" id="GO:0016740">
    <property type="term" value="F:transferase activity"/>
    <property type="evidence" value="ECO:0007669"/>
    <property type="project" value="UniProtKB-KW"/>
</dbReference>
<evidence type="ECO:0000256" key="2">
    <source>
        <dbReference type="ARBA" id="ARBA00005992"/>
    </source>
</evidence>
<dbReference type="UniPathway" id="UPA00219"/>
<dbReference type="InterPro" id="IPR038063">
    <property type="entry name" value="Transpep_catalytic_dom"/>
</dbReference>
<keyword evidence="6 7" id="KW-0961">Cell wall biogenesis/degradation</keyword>
<dbReference type="InterPro" id="IPR002477">
    <property type="entry name" value="Peptidoglycan-bd-like"/>
</dbReference>
<dbReference type="PANTHER" id="PTHR41533:SF1">
    <property type="entry name" value="L,D-TRANSPEPTIDASE YCBB-RELATED"/>
    <property type="match status" value="1"/>
</dbReference>
<accession>A0A1G8NRB9</accession>
<proteinExistence type="inferred from homology"/>
<organism evidence="9 10">
    <name type="scientific">Ferrimonas sediminum</name>
    <dbReference type="NCBI Taxonomy" id="718193"/>
    <lineage>
        <taxon>Bacteria</taxon>
        <taxon>Pseudomonadati</taxon>
        <taxon>Pseudomonadota</taxon>
        <taxon>Gammaproteobacteria</taxon>
        <taxon>Alteromonadales</taxon>
        <taxon>Ferrimonadaceae</taxon>
        <taxon>Ferrimonas</taxon>
    </lineage>
</organism>
<keyword evidence="4 7" id="KW-0133">Cell shape</keyword>
<evidence type="ECO:0000256" key="4">
    <source>
        <dbReference type="ARBA" id="ARBA00022960"/>
    </source>
</evidence>
<dbReference type="CDD" id="cd16913">
    <property type="entry name" value="YkuD_like"/>
    <property type="match status" value="1"/>
</dbReference>
<name>A0A1G8NRB9_9GAMM</name>
<dbReference type="Pfam" id="PF03734">
    <property type="entry name" value="YkuD"/>
    <property type="match status" value="1"/>
</dbReference>
<protein>
    <submittedName>
        <fullName evidence="9">Murein L,D-transpeptidase YcbB/YkuD</fullName>
    </submittedName>
</protein>
<dbReference type="GO" id="GO:0008360">
    <property type="term" value="P:regulation of cell shape"/>
    <property type="evidence" value="ECO:0007669"/>
    <property type="project" value="UniProtKB-UniRule"/>
</dbReference>
<evidence type="ECO:0000313" key="9">
    <source>
        <dbReference type="EMBL" id="SDI82725.1"/>
    </source>
</evidence>
<keyword evidence="3" id="KW-0808">Transferase</keyword>
<gene>
    <name evidence="9" type="ORF">SAMN04488540_103206</name>
</gene>
<dbReference type="Gene3D" id="2.40.440.10">
    <property type="entry name" value="L,D-transpeptidase catalytic domain-like"/>
    <property type="match status" value="1"/>
</dbReference>
<dbReference type="Proteomes" id="UP000199527">
    <property type="component" value="Unassembled WGS sequence"/>
</dbReference>
<dbReference type="InterPro" id="IPR052905">
    <property type="entry name" value="LD-transpeptidase_YkuD-like"/>
</dbReference>
<dbReference type="EMBL" id="FNEM01000003">
    <property type="protein sequence ID" value="SDI82725.1"/>
    <property type="molecule type" value="Genomic_DNA"/>
</dbReference>